<organism evidence="2 3">
    <name type="scientific">Spirosoma soli</name>
    <dbReference type="NCBI Taxonomy" id="1770529"/>
    <lineage>
        <taxon>Bacteria</taxon>
        <taxon>Pseudomonadati</taxon>
        <taxon>Bacteroidota</taxon>
        <taxon>Cytophagia</taxon>
        <taxon>Cytophagales</taxon>
        <taxon>Cytophagaceae</taxon>
        <taxon>Spirosoma</taxon>
    </lineage>
</organism>
<keyword evidence="1" id="KW-0472">Membrane</keyword>
<reference evidence="3" key="1">
    <citation type="journal article" date="2019" name="Int. J. Syst. Evol. Microbiol.">
        <title>The Global Catalogue of Microorganisms (GCM) 10K type strain sequencing project: providing services to taxonomists for standard genome sequencing and annotation.</title>
        <authorList>
            <consortium name="The Broad Institute Genomics Platform"/>
            <consortium name="The Broad Institute Genome Sequencing Center for Infectious Disease"/>
            <person name="Wu L."/>
            <person name="Ma J."/>
        </authorList>
    </citation>
    <scope>NUCLEOTIDE SEQUENCE [LARGE SCALE GENOMIC DNA]</scope>
    <source>
        <strain evidence="3">KCTC 42805</strain>
    </source>
</reference>
<dbReference type="PROSITE" id="PS51257">
    <property type="entry name" value="PROKAR_LIPOPROTEIN"/>
    <property type="match status" value="1"/>
</dbReference>
<keyword evidence="1" id="KW-1133">Transmembrane helix</keyword>
<keyword evidence="1" id="KW-0812">Transmembrane</keyword>
<proteinExistence type="predicted"/>
<feature type="transmembrane region" description="Helical" evidence="1">
    <location>
        <begin position="147"/>
        <end position="167"/>
    </location>
</feature>
<accession>A0ABW5MDF2</accession>
<evidence type="ECO:0000313" key="3">
    <source>
        <dbReference type="Proteomes" id="UP001597469"/>
    </source>
</evidence>
<comment type="caution">
    <text evidence="2">The sequence shown here is derived from an EMBL/GenBank/DDBJ whole genome shotgun (WGS) entry which is preliminary data.</text>
</comment>
<name>A0ABW5MDF2_9BACT</name>
<keyword evidence="3" id="KW-1185">Reference proteome</keyword>
<gene>
    <name evidence="2" type="ORF">ACFSUS_26655</name>
</gene>
<sequence length="309" mass="34229">MILSPAKTVILVWLLSACSTTKPNYFSNSSGGYCEPALTYTYNDTFRPQTVLPADTSLTNHFSRHDLLMANATGILPLLQELSQPQGKTTPEARLERLTKIQQVQSRLALASTEIASLAAELDCEGERADQLATYLEQKDQRRIRNLTLFSVIIGAATTVATAFIQTDNANKTIGIGGGLLSAGLGGAAAFSSNKTVSFAHKRNLLADIWSQSDQSVAYSPFIWYVLNEKVFSNSGQTSVRYNIRRRWQEYVLKKASIEKQQLYFGTGGLYQADDLRTRANMLNQLQSSVRSINQDLQSLLTRLTIVFK</sequence>
<evidence type="ECO:0000256" key="1">
    <source>
        <dbReference type="SAM" id="Phobius"/>
    </source>
</evidence>
<dbReference type="Proteomes" id="UP001597469">
    <property type="component" value="Unassembled WGS sequence"/>
</dbReference>
<dbReference type="RefSeq" id="WP_381527734.1">
    <property type="nucleotide sequence ID" value="NZ_JBHULN010000025.1"/>
</dbReference>
<protein>
    <submittedName>
        <fullName evidence="2">Uncharacterized protein</fullName>
    </submittedName>
</protein>
<evidence type="ECO:0000313" key="2">
    <source>
        <dbReference type="EMBL" id="MFD2574244.1"/>
    </source>
</evidence>
<dbReference type="EMBL" id="JBHULN010000025">
    <property type="protein sequence ID" value="MFD2574244.1"/>
    <property type="molecule type" value="Genomic_DNA"/>
</dbReference>
<feature type="transmembrane region" description="Helical" evidence="1">
    <location>
        <begin position="173"/>
        <end position="193"/>
    </location>
</feature>